<protein>
    <submittedName>
        <fullName evidence="3">Uncharacterized protein</fullName>
    </submittedName>
</protein>
<organism evidence="3 6">
    <name type="scientific">Cafeteria roenbergensis</name>
    <name type="common">Marine flagellate</name>
    <dbReference type="NCBI Taxonomy" id="33653"/>
    <lineage>
        <taxon>Eukaryota</taxon>
        <taxon>Sar</taxon>
        <taxon>Stramenopiles</taxon>
        <taxon>Bigyra</taxon>
        <taxon>Opalozoa</taxon>
        <taxon>Bicosoecida</taxon>
        <taxon>Cafeteriaceae</taxon>
        <taxon>Cafeteria</taxon>
    </lineage>
</organism>
<evidence type="ECO:0000313" key="4">
    <source>
        <dbReference type="EMBL" id="KAA0163799.1"/>
    </source>
</evidence>
<name>A0A5A8CT63_CAFRO</name>
<evidence type="ECO:0000256" key="1">
    <source>
        <dbReference type="SAM" id="MobiDB-lite"/>
    </source>
</evidence>
<dbReference type="Proteomes" id="UP000324907">
    <property type="component" value="Unassembled WGS sequence"/>
</dbReference>
<evidence type="ECO:0000313" key="6">
    <source>
        <dbReference type="Proteomes" id="UP000323011"/>
    </source>
</evidence>
<sequence length="209" mass="21309">MAPARASSSSSIGKSTSKKDDKADSKSCCALFGSALHEIFVVPLAWLFSRTVCGKSVVGDDFGATFNFIVAYILFFAIGLPAYMDYGYDDNTKPAADGAYKSGPLGTGSFIITSILFIVANIIWLVKMYYNCTNNALMFRAERAAAIAQAESDAQLAEAQTAAKKEAELARAASRSGLASPAAAAAAPAAAAAAPAAAAAAAPAAGTTA</sequence>
<dbReference type="EMBL" id="VLTN01000006">
    <property type="protein sequence ID" value="KAA0155657.1"/>
    <property type="molecule type" value="Genomic_DNA"/>
</dbReference>
<feature type="transmembrane region" description="Helical" evidence="2">
    <location>
        <begin position="109"/>
        <end position="130"/>
    </location>
</feature>
<dbReference type="AlphaFoldDB" id="A0A5A8CT63"/>
<comment type="caution">
    <text evidence="3">The sequence shown here is derived from an EMBL/GenBank/DDBJ whole genome shotgun (WGS) entry which is preliminary data.</text>
</comment>
<feature type="transmembrane region" description="Helical" evidence="2">
    <location>
        <begin position="28"/>
        <end position="48"/>
    </location>
</feature>
<dbReference type="Proteomes" id="UP000325113">
    <property type="component" value="Unassembled WGS sequence"/>
</dbReference>
<accession>A0A5A8CT63</accession>
<keyword evidence="2" id="KW-1133">Transmembrane helix</keyword>
<feature type="region of interest" description="Disordered" evidence="1">
    <location>
        <begin position="1"/>
        <end position="24"/>
    </location>
</feature>
<evidence type="ECO:0000313" key="7">
    <source>
        <dbReference type="Proteomes" id="UP000324907"/>
    </source>
</evidence>
<evidence type="ECO:0000313" key="5">
    <source>
        <dbReference type="EMBL" id="KAA0171377.1"/>
    </source>
</evidence>
<proteinExistence type="predicted"/>
<evidence type="ECO:0000256" key="2">
    <source>
        <dbReference type="SAM" id="Phobius"/>
    </source>
</evidence>
<gene>
    <name evidence="5" type="ORF">FNF28_00868</name>
    <name evidence="3" type="ORF">FNF29_01572</name>
    <name evidence="4" type="ORF">FNF31_02653</name>
</gene>
<keyword evidence="6" id="KW-1185">Reference proteome</keyword>
<feature type="transmembrane region" description="Helical" evidence="2">
    <location>
        <begin position="68"/>
        <end position="88"/>
    </location>
</feature>
<dbReference type="EMBL" id="VLTM01000020">
    <property type="protein sequence ID" value="KAA0163799.1"/>
    <property type="molecule type" value="Genomic_DNA"/>
</dbReference>
<evidence type="ECO:0000313" key="8">
    <source>
        <dbReference type="Proteomes" id="UP000325113"/>
    </source>
</evidence>
<keyword evidence="2" id="KW-0812">Transmembrane</keyword>
<dbReference type="Proteomes" id="UP000323011">
    <property type="component" value="Unassembled WGS sequence"/>
</dbReference>
<keyword evidence="2" id="KW-0472">Membrane</keyword>
<dbReference type="EMBL" id="VLTL01000007">
    <property type="protein sequence ID" value="KAA0171377.1"/>
    <property type="molecule type" value="Genomic_DNA"/>
</dbReference>
<reference evidence="6 7" key="1">
    <citation type="submission" date="2019-07" db="EMBL/GenBank/DDBJ databases">
        <title>Genomes of Cafeteria roenbergensis.</title>
        <authorList>
            <person name="Fischer M.G."/>
            <person name="Hackl T."/>
            <person name="Roman M."/>
        </authorList>
    </citation>
    <scope>NUCLEOTIDE SEQUENCE [LARGE SCALE GENOMIC DNA]</scope>
    <source>
        <strain evidence="3 6">BVI</strain>
        <strain evidence="4 8">Cflag</strain>
        <strain evidence="5 7">RCC970-E3</strain>
    </source>
</reference>
<evidence type="ECO:0000313" key="3">
    <source>
        <dbReference type="EMBL" id="KAA0155657.1"/>
    </source>
</evidence>